<dbReference type="Proteomes" id="UP000192801">
    <property type="component" value="Unassembled WGS sequence"/>
</dbReference>
<dbReference type="OrthoDB" id="3284378at2"/>
<dbReference type="InterPro" id="IPR036661">
    <property type="entry name" value="Luciferase-like_sf"/>
</dbReference>
<dbReference type="Gene3D" id="3.20.20.30">
    <property type="entry name" value="Luciferase-like domain"/>
    <property type="match status" value="1"/>
</dbReference>
<accession>A0A1X0D4L8</accession>
<dbReference type="SUPFAM" id="SSF51679">
    <property type="entry name" value="Bacterial luciferase-like"/>
    <property type="match status" value="1"/>
</dbReference>
<dbReference type="GO" id="GO:0016705">
    <property type="term" value="F:oxidoreductase activity, acting on paired donors, with incorporation or reduction of molecular oxygen"/>
    <property type="evidence" value="ECO:0007669"/>
    <property type="project" value="InterPro"/>
</dbReference>
<dbReference type="PANTHER" id="PTHR43244:SF2">
    <property type="entry name" value="CONSERVED HYPOTHETICAL ALANINE AND PROLINE-RICH PROTEIN"/>
    <property type="match status" value="1"/>
</dbReference>
<dbReference type="EMBL" id="MVHS01000045">
    <property type="protein sequence ID" value="ORA67112.1"/>
    <property type="molecule type" value="Genomic_DNA"/>
</dbReference>
<dbReference type="InterPro" id="IPR050564">
    <property type="entry name" value="F420-G6PD/mer"/>
</dbReference>
<evidence type="ECO:0000313" key="3">
    <source>
        <dbReference type="Proteomes" id="UP000192801"/>
    </source>
</evidence>
<dbReference type="Pfam" id="PF00296">
    <property type="entry name" value="Bac_luciferase"/>
    <property type="match status" value="1"/>
</dbReference>
<dbReference type="InterPro" id="IPR011251">
    <property type="entry name" value="Luciferase-like_dom"/>
</dbReference>
<sequence>MFIDTNIGGGIDGTSGADTVTLTGQVRAAERIGFDGLWSTEVNRDPFLPLAIAAEKSTTLRLGTGVAVAFARSPMTTALAANDLQSLSAGRFILGLGSQIRPHIERRYSMPWSAPVERMAEYIMALQAIWRSWHTGERLDFRGEHYRHTLMTPMFTPEPHPYGPPPVVLAAVGHKMTTVAAEYADGLLVHGFTTARYLREVTTPIVAAGLAQSGRSRANFTVCYPGLVATGRDERDLDNAIAGVRRQIAFYGATPAYRAVLDLHGWGELHTELHRLSKSGDWATMTDLIDDEALNTFAVVGEPGAVACEITARFAGLIDRFTLYTPYPLDDSARAEVVEGIRAATAAPQPC</sequence>
<protein>
    <submittedName>
        <fullName evidence="2">LLM class F420-dependent oxidoreductase</fullName>
    </submittedName>
</protein>
<dbReference type="RefSeq" id="WP_083032360.1">
    <property type="nucleotide sequence ID" value="NZ_AP022618.1"/>
</dbReference>
<gene>
    <name evidence="2" type="ORF">BST26_16190</name>
</gene>
<keyword evidence="3" id="KW-1185">Reference proteome</keyword>
<comment type="caution">
    <text evidence="2">The sequence shown here is derived from an EMBL/GenBank/DDBJ whole genome shotgun (WGS) entry which is preliminary data.</text>
</comment>
<name>A0A1X0D4L8_9MYCO</name>
<dbReference type="STRING" id="444597.BST26_16190"/>
<dbReference type="NCBIfam" id="TIGR03617">
    <property type="entry name" value="F420_MSMEG_2256"/>
    <property type="match status" value="1"/>
</dbReference>
<dbReference type="PANTHER" id="PTHR43244">
    <property type="match status" value="1"/>
</dbReference>
<reference evidence="2 3" key="1">
    <citation type="submission" date="2016-12" db="EMBL/GenBank/DDBJ databases">
        <title>The new phylogeny of genus Mycobacterium.</title>
        <authorList>
            <person name="Tortoli E."/>
            <person name="Trovato A."/>
            <person name="Cirillo D.M."/>
        </authorList>
    </citation>
    <scope>NUCLEOTIDE SEQUENCE [LARGE SCALE GENOMIC DNA]</scope>
    <source>
        <strain evidence="2 3">DSM 45130</strain>
    </source>
</reference>
<organism evidence="2 3">
    <name type="scientific">Mycolicibacterium insubricum</name>
    <dbReference type="NCBI Taxonomy" id="444597"/>
    <lineage>
        <taxon>Bacteria</taxon>
        <taxon>Bacillati</taxon>
        <taxon>Actinomycetota</taxon>
        <taxon>Actinomycetes</taxon>
        <taxon>Mycobacteriales</taxon>
        <taxon>Mycobacteriaceae</taxon>
        <taxon>Mycolicibacterium</taxon>
    </lineage>
</organism>
<dbReference type="InterPro" id="IPR019919">
    <property type="entry name" value="Lucif-like_OxRdtase_MSMEG_2256"/>
</dbReference>
<evidence type="ECO:0000313" key="2">
    <source>
        <dbReference type="EMBL" id="ORA67112.1"/>
    </source>
</evidence>
<evidence type="ECO:0000259" key="1">
    <source>
        <dbReference type="Pfam" id="PF00296"/>
    </source>
</evidence>
<feature type="domain" description="Luciferase-like" evidence="1">
    <location>
        <begin position="18"/>
        <end position="314"/>
    </location>
</feature>
<proteinExistence type="predicted"/>
<dbReference type="AlphaFoldDB" id="A0A1X0D4L8"/>
<dbReference type="CDD" id="cd01097">
    <property type="entry name" value="Tetrahydromethanopterin_reductase"/>
    <property type="match status" value="1"/>
</dbReference>